<reference evidence="2 3" key="1">
    <citation type="submission" date="2019-05" db="EMBL/GenBank/DDBJ databases">
        <title>Another draft genome of Portunus trituberculatus and its Hox gene families provides insights of decapod evolution.</title>
        <authorList>
            <person name="Jeong J.-H."/>
            <person name="Song I."/>
            <person name="Kim S."/>
            <person name="Choi T."/>
            <person name="Kim D."/>
            <person name="Ryu S."/>
            <person name="Kim W."/>
        </authorList>
    </citation>
    <scope>NUCLEOTIDE SEQUENCE [LARGE SCALE GENOMIC DNA]</scope>
    <source>
        <tissue evidence="2">Muscle</tissue>
    </source>
</reference>
<evidence type="ECO:0000313" key="3">
    <source>
        <dbReference type="Proteomes" id="UP000324222"/>
    </source>
</evidence>
<sequence>MSPSRGGAGEIHDHRKNTNGTKASNSRYCSSRLKMNGGKRVGFKQEFKRSNAKLSGIPAPYKMMLIGGR</sequence>
<dbReference type="EMBL" id="VSRR010005187">
    <property type="protein sequence ID" value="MPC41790.1"/>
    <property type="molecule type" value="Genomic_DNA"/>
</dbReference>
<accession>A0A5B7F333</accession>
<proteinExistence type="predicted"/>
<comment type="caution">
    <text evidence="2">The sequence shown here is derived from an EMBL/GenBank/DDBJ whole genome shotgun (WGS) entry which is preliminary data.</text>
</comment>
<dbReference type="AlphaFoldDB" id="A0A5B7F333"/>
<evidence type="ECO:0000256" key="1">
    <source>
        <dbReference type="SAM" id="MobiDB-lite"/>
    </source>
</evidence>
<feature type="region of interest" description="Disordered" evidence="1">
    <location>
        <begin position="1"/>
        <end position="33"/>
    </location>
</feature>
<dbReference type="Proteomes" id="UP000324222">
    <property type="component" value="Unassembled WGS sequence"/>
</dbReference>
<organism evidence="2 3">
    <name type="scientific">Portunus trituberculatus</name>
    <name type="common">Swimming crab</name>
    <name type="synonym">Neptunus trituberculatus</name>
    <dbReference type="NCBI Taxonomy" id="210409"/>
    <lineage>
        <taxon>Eukaryota</taxon>
        <taxon>Metazoa</taxon>
        <taxon>Ecdysozoa</taxon>
        <taxon>Arthropoda</taxon>
        <taxon>Crustacea</taxon>
        <taxon>Multicrustacea</taxon>
        <taxon>Malacostraca</taxon>
        <taxon>Eumalacostraca</taxon>
        <taxon>Eucarida</taxon>
        <taxon>Decapoda</taxon>
        <taxon>Pleocyemata</taxon>
        <taxon>Brachyura</taxon>
        <taxon>Eubrachyura</taxon>
        <taxon>Portunoidea</taxon>
        <taxon>Portunidae</taxon>
        <taxon>Portuninae</taxon>
        <taxon>Portunus</taxon>
    </lineage>
</organism>
<feature type="compositionally biased region" description="Polar residues" evidence="1">
    <location>
        <begin position="18"/>
        <end position="29"/>
    </location>
</feature>
<protein>
    <submittedName>
        <fullName evidence="2">Uncharacterized protein</fullName>
    </submittedName>
</protein>
<keyword evidence="3" id="KW-1185">Reference proteome</keyword>
<name>A0A5B7F333_PORTR</name>
<evidence type="ECO:0000313" key="2">
    <source>
        <dbReference type="EMBL" id="MPC41790.1"/>
    </source>
</evidence>
<gene>
    <name evidence="2" type="ORF">E2C01_035396</name>
</gene>